<organism evidence="1 2">
    <name type="scientific">Microbacterium resistens</name>
    <dbReference type="NCBI Taxonomy" id="156977"/>
    <lineage>
        <taxon>Bacteria</taxon>
        <taxon>Bacillati</taxon>
        <taxon>Actinomycetota</taxon>
        <taxon>Actinomycetes</taxon>
        <taxon>Micrococcales</taxon>
        <taxon>Microbacteriaceae</taxon>
        <taxon>Microbacterium</taxon>
    </lineage>
</organism>
<keyword evidence="2" id="KW-1185">Reference proteome</keyword>
<dbReference type="RefSeq" id="WP_231820224.1">
    <property type="nucleotide sequence ID" value="NZ_CP082781.1"/>
</dbReference>
<dbReference type="Proteomes" id="UP001199642">
    <property type="component" value="Chromosome"/>
</dbReference>
<proteinExistence type="predicted"/>
<name>A0ABY3RVV5_9MICO</name>
<evidence type="ECO:0000313" key="2">
    <source>
        <dbReference type="Proteomes" id="UP001199642"/>
    </source>
</evidence>
<sequence>MYKHYTDGQILTADDANAFMRQGTIFVDSVAERDRINAEEGMRAWHRPSKALIEYVGGAWRRVDSGWVSFVDIVPDTGATLSQGPGARRIGDVVYLNGLLTATGGGNLADVAAYFSVPVEMRPNGLRVMAVTNDANRAAHGSLRVETNGVVRIGSSGLNNRMWLNCSYVL</sequence>
<dbReference type="EMBL" id="CP082781">
    <property type="protein sequence ID" value="UGS26587.1"/>
    <property type="molecule type" value="Genomic_DNA"/>
</dbReference>
<evidence type="ECO:0000313" key="1">
    <source>
        <dbReference type="EMBL" id="UGS26587.1"/>
    </source>
</evidence>
<reference evidence="1 2" key="1">
    <citation type="submission" date="2023-01" db="EMBL/GenBank/DDBJ databases">
        <title>Characterization of estradiol degrading bacteria Microbacterium sp. MZT7 and reveal degrading genes through genome analysis.</title>
        <authorList>
            <person name="Hao P."/>
            <person name="Gao Y."/>
        </authorList>
    </citation>
    <scope>NUCLEOTIDE SEQUENCE [LARGE SCALE GENOMIC DNA]</scope>
    <source>
        <strain evidence="1 2">MZT7</strain>
    </source>
</reference>
<gene>
    <name evidence="1" type="ORF">K8F61_18555</name>
</gene>
<accession>A0ABY3RVV5</accession>
<protein>
    <submittedName>
        <fullName evidence="1">Uncharacterized protein</fullName>
    </submittedName>
</protein>